<gene>
    <name evidence="1" type="ORF">KVP70_12635</name>
    <name evidence="2" type="ORF">L1274_000907</name>
</gene>
<comment type="caution">
    <text evidence="1">The sequence shown here is derived from an EMBL/GenBank/DDBJ whole genome shotgun (WGS) entry which is preliminary data.</text>
</comment>
<dbReference type="RefSeq" id="WP_217942585.1">
    <property type="nucleotide sequence ID" value="NZ_JAHTGR010000006.1"/>
</dbReference>
<name>A0AA41H589_9BURK</name>
<evidence type="ECO:0000313" key="3">
    <source>
        <dbReference type="Proteomes" id="UP001155901"/>
    </source>
</evidence>
<protein>
    <submittedName>
        <fullName evidence="1">Uncharacterized protein</fullName>
    </submittedName>
</protein>
<sequence>MFKGPYAIKSAADRAPFYQTLKDAREWLRGTSSIQMALWEAVRMLPCLGMARQWLAAAAAELRSLTTGLQPYAALAGTGGLRLPKMDRREMVAAPLAYRGHPGPNTMAAAGPHRPFVGAVNVGQGGLNMISDSNGRIVAYFDFGWTINNAFAPTVFGVETLPDLCFCARPIIIISSMDSDHVNMISKMPDSRGLRWILPQELSSTRATKRIAKITAAGGIAYLFPRGGPRRHLRFPWGFVERCNGDASNRGGLAAFVCVDDGGMVGLAAAGIPIAASGSISVVCNRGGAPGRNAHSNWARHSRRRHCDCSRGCLPGEGALERGCRSI</sequence>
<dbReference type="Proteomes" id="UP001155901">
    <property type="component" value="Unassembled WGS sequence"/>
</dbReference>
<dbReference type="EMBL" id="JAHTGR010000006">
    <property type="protein sequence ID" value="MBV6321787.1"/>
    <property type="molecule type" value="Genomic_DNA"/>
</dbReference>
<evidence type="ECO:0000313" key="2">
    <source>
        <dbReference type="EMBL" id="MCP2007219.1"/>
    </source>
</evidence>
<dbReference type="EMBL" id="JALJZU010000001">
    <property type="protein sequence ID" value="MCP2007219.1"/>
    <property type="molecule type" value="Genomic_DNA"/>
</dbReference>
<proteinExistence type="predicted"/>
<reference evidence="1" key="1">
    <citation type="submission" date="2021-07" db="EMBL/GenBank/DDBJ databases">
        <title>Characterization of violacein-producing bacteria and related species.</title>
        <authorList>
            <person name="Wilson H.S."/>
            <person name="De Leon M.E."/>
        </authorList>
    </citation>
    <scope>NUCLEOTIDE SEQUENCE</scope>
    <source>
        <strain evidence="1">HSC-15S17</strain>
    </source>
</reference>
<evidence type="ECO:0000313" key="1">
    <source>
        <dbReference type="EMBL" id="MBV6321787.1"/>
    </source>
</evidence>
<keyword evidence="4" id="KW-1185">Reference proteome</keyword>
<evidence type="ECO:0000313" key="4">
    <source>
        <dbReference type="Proteomes" id="UP001162889"/>
    </source>
</evidence>
<organism evidence="1 3">
    <name type="scientific">Duganella violaceipulchra</name>
    <dbReference type="NCBI Taxonomy" id="2849652"/>
    <lineage>
        <taxon>Bacteria</taxon>
        <taxon>Pseudomonadati</taxon>
        <taxon>Pseudomonadota</taxon>
        <taxon>Betaproteobacteria</taxon>
        <taxon>Burkholderiales</taxon>
        <taxon>Oxalobacteraceae</taxon>
        <taxon>Telluria group</taxon>
        <taxon>Duganella</taxon>
    </lineage>
</organism>
<reference evidence="2" key="2">
    <citation type="submission" date="2022-03" db="EMBL/GenBank/DDBJ databases">
        <title>Genome Encyclopedia of Bacteria and Archaea VI: Functional Genomics of Type Strains.</title>
        <authorList>
            <person name="Whitman W."/>
        </authorList>
    </citation>
    <scope>NUCLEOTIDE SEQUENCE</scope>
    <source>
        <strain evidence="2">HSC-15S17</strain>
    </source>
</reference>
<dbReference type="Proteomes" id="UP001162889">
    <property type="component" value="Unassembled WGS sequence"/>
</dbReference>
<accession>A0AA41H589</accession>
<dbReference type="AlphaFoldDB" id="A0AA41H589"/>